<dbReference type="RefSeq" id="WP_338605491.1">
    <property type="nucleotide sequence ID" value="NZ_AP028679.1"/>
</dbReference>
<accession>A0AAU9EGP2</accession>
<dbReference type="EMBL" id="AP028679">
    <property type="protein sequence ID" value="BEQ13744.1"/>
    <property type="molecule type" value="Genomic_DNA"/>
</dbReference>
<organism evidence="2 3">
    <name type="scientific">Desulfoferula mesophila</name>
    <dbReference type="NCBI Taxonomy" id="3058419"/>
    <lineage>
        <taxon>Bacteria</taxon>
        <taxon>Pseudomonadati</taxon>
        <taxon>Thermodesulfobacteriota</taxon>
        <taxon>Desulfarculia</taxon>
        <taxon>Desulfarculales</taxon>
        <taxon>Desulfarculaceae</taxon>
        <taxon>Desulfoferula</taxon>
    </lineage>
</organism>
<dbReference type="AlphaFoldDB" id="A0AAU9EGP2"/>
<reference evidence="3" key="1">
    <citation type="journal article" date="2023" name="Arch. Microbiol.">
        <title>Desulfoferula mesophilus gen. nov. sp. nov., a mesophilic sulfate-reducing bacterium isolated from a brackish lake sediment.</title>
        <authorList>
            <person name="Watanabe T."/>
            <person name="Yabe T."/>
            <person name="Tsuji J.M."/>
            <person name="Fukui M."/>
        </authorList>
    </citation>
    <scope>NUCLEOTIDE SEQUENCE [LARGE SCALE GENOMIC DNA]</scope>
    <source>
        <strain evidence="3">12FAK</strain>
    </source>
</reference>
<feature type="transmembrane region" description="Helical" evidence="1">
    <location>
        <begin position="38"/>
        <end position="61"/>
    </location>
</feature>
<keyword evidence="1" id="KW-1133">Transmembrane helix</keyword>
<proteinExistence type="predicted"/>
<evidence type="ECO:0000313" key="2">
    <source>
        <dbReference type="EMBL" id="BEQ13744.1"/>
    </source>
</evidence>
<keyword evidence="1" id="KW-0812">Transmembrane</keyword>
<protein>
    <submittedName>
        <fullName evidence="2">Uncharacterized protein</fullName>
    </submittedName>
</protein>
<sequence>MARLLRVVTIVCSLATGWFAAREIYLMLPAWQGESWPWVVLDLGSLLLAFSLVFVVVYFVMDDTWRRLLAKKERPPES</sequence>
<keyword evidence="1" id="KW-0472">Membrane</keyword>
<keyword evidence="3" id="KW-1185">Reference proteome</keyword>
<dbReference type="Proteomes" id="UP001366166">
    <property type="component" value="Chromosome"/>
</dbReference>
<dbReference type="KEGG" id="dmp:FAK_08100"/>
<name>A0AAU9EGP2_9BACT</name>
<evidence type="ECO:0000256" key="1">
    <source>
        <dbReference type="SAM" id="Phobius"/>
    </source>
</evidence>
<evidence type="ECO:0000313" key="3">
    <source>
        <dbReference type="Proteomes" id="UP001366166"/>
    </source>
</evidence>
<gene>
    <name evidence="2" type="ORF">FAK_08100</name>
</gene>